<reference evidence="3 4" key="1">
    <citation type="submission" date="2016-04" db="EMBL/GenBank/DDBJ databases">
        <title>Evolutionary innovation and constraint leading to complex multicellularity in the Ascomycota.</title>
        <authorList>
            <person name="Cisse O."/>
            <person name="Nguyen A."/>
            <person name="Hewitt D.A."/>
            <person name="Jedd G."/>
            <person name="Stajich J.E."/>
        </authorList>
    </citation>
    <scope>NUCLEOTIDE SEQUENCE [LARGE SCALE GENOMIC DNA]</scope>
    <source>
        <strain evidence="3 4">DAH-3</strain>
    </source>
</reference>
<name>A0A1U7LN98_NEOID</name>
<feature type="coiled-coil region" evidence="1">
    <location>
        <begin position="85"/>
        <end position="168"/>
    </location>
</feature>
<dbReference type="OrthoDB" id="4088568at2759"/>
<evidence type="ECO:0000256" key="1">
    <source>
        <dbReference type="SAM" id="Coils"/>
    </source>
</evidence>
<feature type="region of interest" description="Disordered" evidence="2">
    <location>
        <begin position="271"/>
        <end position="302"/>
    </location>
</feature>
<evidence type="ECO:0000313" key="4">
    <source>
        <dbReference type="Proteomes" id="UP000186594"/>
    </source>
</evidence>
<comment type="caution">
    <text evidence="3">The sequence shown here is derived from an EMBL/GenBank/DDBJ whole genome shotgun (WGS) entry which is preliminary data.</text>
</comment>
<dbReference type="Proteomes" id="UP000186594">
    <property type="component" value="Unassembled WGS sequence"/>
</dbReference>
<protein>
    <submittedName>
        <fullName evidence="3">Uncharacterized protein</fullName>
    </submittedName>
</protein>
<organism evidence="3 4">
    <name type="scientific">Neolecta irregularis (strain DAH-3)</name>
    <dbReference type="NCBI Taxonomy" id="1198029"/>
    <lineage>
        <taxon>Eukaryota</taxon>
        <taxon>Fungi</taxon>
        <taxon>Dikarya</taxon>
        <taxon>Ascomycota</taxon>
        <taxon>Taphrinomycotina</taxon>
        <taxon>Neolectales</taxon>
        <taxon>Neolectaceae</taxon>
        <taxon>Neolecta</taxon>
    </lineage>
</organism>
<dbReference type="STRING" id="1198029.A0A1U7LN98"/>
<evidence type="ECO:0000256" key="2">
    <source>
        <dbReference type="SAM" id="MobiDB-lite"/>
    </source>
</evidence>
<keyword evidence="1" id="KW-0175">Coiled coil</keyword>
<sequence>MSTDRLSELIHKLSPIREYHNIVSCCCNIVSCENHKRNENIVTQLEGEVRVAAGTDASDTALTIELGQALLLRYEDTVESSAVEKKRLKGEIERLAQLEKDLSNEFKIMEDRNRILASDNSRFIRMNEKLLHDLESLNLQLSSADERMEHLTENLRSTHLEIERLKRVNSSLEPQLEYLSTSNSQLSNMLKCTYSRSQRTSNQSVTIQSKSLDVPDEEDEYIHNLETSNLELKKKTVDLTALLNDTQKQLHKLRSVDLEKDIHYHYHYHLPTDTESPLSTPRRLSNVPSRFGGEGNCPSIDYARPPPSLDLFAATRALRRAQSHESILTLNARSSLFSRTPTTSSAVTSVSSVFASPRLNRTDGSVGRLKRVSGNVSSTSTSPWSKLWGRKRLSVQEEKKNINVVCTGIDVDELRNALQEY</sequence>
<dbReference type="EMBL" id="LXFE01001036">
    <property type="protein sequence ID" value="OLL24001.1"/>
    <property type="molecule type" value="Genomic_DNA"/>
</dbReference>
<keyword evidence="4" id="KW-1185">Reference proteome</keyword>
<feature type="compositionally biased region" description="Polar residues" evidence="2">
    <location>
        <begin position="273"/>
        <end position="288"/>
    </location>
</feature>
<gene>
    <name evidence="3" type="ORF">NEOLI_001182</name>
</gene>
<accession>A0A1U7LN98</accession>
<dbReference type="AlphaFoldDB" id="A0A1U7LN98"/>
<evidence type="ECO:0000313" key="3">
    <source>
        <dbReference type="EMBL" id="OLL24001.1"/>
    </source>
</evidence>
<proteinExistence type="predicted"/>